<dbReference type="CDD" id="cd22157">
    <property type="entry name" value="F-box_AtFBW1-like"/>
    <property type="match status" value="1"/>
</dbReference>
<dbReference type="PANTHER" id="PTHR31672">
    <property type="entry name" value="BNACNNG10540D PROTEIN"/>
    <property type="match status" value="1"/>
</dbReference>
<dbReference type="Proteomes" id="UP000238479">
    <property type="component" value="Chromosome 2"/>
</dbReference>
<evidence type="ECO:0000259" key="1">
    <source>
        <dbReference type="SMART" id="SM00256"/>
    </source>
</evidence>
<dbReference type="InterPro" id="IPR036047">
    <property type="entry name" value="F-box-like_dom_sf"/>
</dbReference>
<dbReference type="NCBIfam" id="TIGR01640">
    <property type="entry name" value="F_box_assoc_1"/>
    <property type="match status" value="1"/>
</dbReference>
<dbReference type="Gene3D" id="3.90.1140.10">
    <property type="entry name" value="Cyclic phosphodiesterase"/>
    <property type="match status" value="1"/>
</dbReference>
<dbReference type="OrthoDB" id="514292at2759"/>
<comment type="caution">
    <text evidence="2">The sequence shown here is derived from an EMBL/GenBank/DDBJ whole genome shotgun (WGS) entry which is preliminary data.</text>
</comment>
<name>A0A2P6RPN0_ROSCH</name>
<reference evidence="2 3" key="1">
    <citation type="journal article" date="2018" name="Nat. Genet.">
        <title>The Rosa genome provides new insights in the design of modern roses.</title>
        <authorList>
            <person name="Bendahmane M."/>
        </authorList>
    </citation>
    <scope>NUCLEOTIDE SEQUENCE [LARGE SCALE GENOMIC DNA]</scope>
    <source>
        <strain evidence="3">cv. Old Blush</strain>
    </source>
</reference>
<dbReference type="EMBL" id="PDCK01000040">
    <property type="protein sequence ID" value="PRQ48393.1"/>
    <property type="molecule type" value="Genomic_DNA"/>
</dbReference>
<keyword evidence="2" id="KW-0436">Ligase</keyword>
<dbReference type="GO" id="GO:0016874">
    <property type="term" value="F:ligase activity"/>
    <property type="evidence" value="ECO:0007669"/>
    <property type="project" value="UniProtKB-KW"/>
</dbReference>
<feature type="domain" description="F-box" evidence="1">
    <location>
        <begin position="4"/>
        <end position="44"/>
    </location>
</feature>
<dbReference type="InterPro" id="IPR006527">
    <property type="entry name" value="F-box-assoc_dom_typ1"/>
</dbReference>
<dbReference type="SUPFAM" id="SSF81383">
    <property type="entry name" value="F-box domain"/>
    <property type="match status" value="1"/>
</dbReference>
<dbReference type="InterPro" id="IPR001810">
    <property type="entry name" value="F-box_dom"/>
</dbReference>
<gene>
    <name evidence="2" type="ORF">RchiOBHm_Chr2g0110231</name>
</gene>
<organism evidence="2 3">
    <name type="scientific">Rosa chinensis</name>
    <name type="common">China rose</name>
    <dbReference type="NCBI Taxonomy" id="74649"/>
    <lineage>
        <taxon>Eukaryota</taxon>
        <taxon>Viridiplantae</taxon>
        <taxon>Streptophyta</taxon>
        <taxon>Embryophyta</taxon>
        <taxon>Tracheophyta</taxon>
        <taxon>Spermatophyta</taxon>
        <taxon>Magnoliopsida</taxon>
        <taxon>eudicotyledons</taxon>
        <taxon>Gunneridae</taxon>
        <taxon>Pentapetalae</taxon>
        <taxon>rosids</taxon>
        <taxon>fabids</taxon>
        <taxon>Rosales</taxon>
        <taxon>Rosaceae</taxon>
        <taxon>Rosoideae</taxon>
        <taxon>Rosoideae incertae sedis</taxon>
        <taxon>Rosa</taxon>
    </lineage>
</organism>
<dbReference type="Gene3D" id="1.20.1280.50">
    <property type="match status" value="1"/>
</dbReference>
<dbReference type="Pfam" id="PF00646">
    <property type="entry name" value="F-box"/>
    <property type="match status" value="1"/>
</dbReference>
<evidence type="ECO:0000313" key="2">
    <source>
        <dbReference type="EMBL" id="PRQ48393.1"/>
    </source>
</evidence>
<sequence length="642" mass="73697">MTEVDEDLVEKILSTLPPKALMRFKCASKGWYALINDPRFVANHLSYYNSNSNSKRLLLMKKHLVSKDIKDTENETAEEEGELVFSLLNLCNKDDDIDNGEDSIIVSSVEDIKIPLCMSLKTRGEAVHIVGHCNGIICLLLGVLPNSFQLLLWNPAIQEFKLLPPLPYLQDVDWERTLWFKYVQGFGYDPKLNEYKVVNIGLVSPSDLRDDGYVIYHPPKAAIYTLSTDSWREINTNAFETETTLLRPENFQFQFKQMFYWLGHEQHKELVAFDRDEDLIRPVIILLDIENEVFDDIMLPDSLYHPWVNTDGMELRVWNESPALFVLVDGLQGYKPEEDYSFEIWVLDELGGPKGAWTKHITLEPKEKPLAFLNSNETVRNDFMGLVLSYELRSKRLKDILIQNTPYSHIYVRLDEIAAVVYVKSIVSVLGAQKLRSTDNSNVVNFSLLTYFPFSPSIVERESNSYSIWAIPPDDVSLRIKKVMESLRAEFGGPEIEPHIPIVGSIRMTYEDVLNKFRSLRSKNFCAYQAKVNLVVTRNFYHQCVSLLIDSSTEESSQLVYTTGICNAHFGLHLCGRPYLSLLCGNLPEKERKIALEKVGILDKNISSLNFTIAQLAVCKINYRDVTLKSWDKITEYTLPFH</sequence>
<dbReference type="SUPFAM" id="SSF55144">
    <property type="entry name" value="LigT-like"/>
    <property type="match status" value="1"/>
</dbReference>
<dbReference type="STRING" id="74649.A0A2P6RPN0"/>
<protein>
    <submittedName>
        <fullName evidence="2">Putative F-box domain, RNA ligase/cyclic nucleotide phosphodiesterase</fullName>
    </submittedName>
</protein>
<dbReference type="SMART" id="SM00256">
    <property type="entry name" value="FBOX"/>
    <property type="match status" value="1"/>
</dbReference>
<keyword evidence="3" id="KW-1185">Reference proteome</keyword>
<accession>A0A2P6RPN0</accession>
<dbReference type="AlphaFoldDB" id="A0A2P6RPN0"/>
<dbReference type="InterPro" id="IPR009097">
    <property type="entry name" value="Cyclic_Pdiesterase"/>
</dbReference>
<dbReference type="Pfam" id="PF07734">
    <property type="entry name" value="FBA_1"/>
    <property type="match status" value="1"/>
</dbReference>
<proteinExistence type="predicted"/>
<dbReference type="PANTHER" id="PTHR31672:SF13">
    <property type="entry name" value="F-BOX PROTEIN CPR30-LIKE"/>
    <property type="match status" value="1"/>
</dbReference>
<dbReference type="InterPro" id="IPR050796">
    <property type="entry name" value="SCF_F-box_component"/>
</dbReference>
<evidence type="ECO:0000313" key="3">
    <source>
        <dbReference type="Proteomes" id="UP000238479"/>
    </source>
</evidence>
<dbReference type="Gramene" id="PRQ48393">
    <property type="protein sequence ID" value="PRQ48393"/>
    <property type="gene ID" value="RchiOBHm_Chr2g0110231"/>
</dbReference>
<dbReference type="InterPro" id="IPR017451">
    <property type="entry name" value="F-box-assoc_interact_dom"/>
</dbReference>